<dbReference type="Proteomes" id="UP000246740">
    <property type="component" value="Unassembled WGS sequence"/>
</dbReference>
<dbReference type="InterPro" id="IPR046450">
    <property type="entry name" value="PA_dom_sf"/>
</dbReference>
<dbReference type="InterPro" id="IPR007365">
    <property type="entry name" value="TFR-like_dimer_dom"/>
</dbReference>
<proteinExistence type="inferred from homology"/>
<dbReference type="GO" id="GO:0004180">
    <property type="term" value="F:carboxypeptidase activity"/>
    <property type="evidence" value="ECO:0007669"/>
    <property type="project" value="TreeGrafter"/>
</dbReference>
<evidence type="ECO:0000259" key="4">
    <source>
        <dbReference type="Pfam" id="PF04253"/>
    </source>
</evidence>
<dbReference type="FunFam" id="3.50.30.30:FF:000008">
    <property type="entry name" value="Glutamate carboxypeptidase 2"/>
    <property type="match status" value="1"/>
</dbReference>
<dbReference type="Gene3D" id="3.50.30.30">
    <property type="match status" value="1"/>
</dbReference>
<dbReference type="Pfam" id="PF02225">
    <property type="entry name" value="PA"/>
    <property type="match status" value="1"/>
</dbReference>
<sequence>MAPLPPLFYEAFDVDSRQTRYHDDYESDAKVPLMIDEKIDAEAQIPVDTTATPAQVHAWPRLGIWIRRIAIVAWICIFYSVLSDTEPQREPHHHHHHHDGSSSIAHWLRPFRSPCPHAQAVRGYRNSLEATQLLSSPAEVAATFGKDADKPANPEQRWKQWLAKLESDFLAVPSAVGARDALQRYTNVSHYAGTETDYNSALQILEEWGQLVGAPLTDNLKELVFDAGSAESQAYLTGAGDKTGVRAWTDTYSVYLNQPINSSLTLAKPDAEDAPYWTAKLAEDVLEKDPTSGRGVPLFHGYSASGAASGQIVFAGMGRKQDFADLAAKGIDVKGKIVLVDYGGNFRGLKVRAAQEAGAVAVIIYTDTIEDGEITEANGYAAYPDGPARNPSAVQRGSVQGLSFYPGDPGTPGKPSYRNATRIAPEEADSLPKIPSLPLSYSEAKVLFEALKGKGVRAQDVNDRLAGAIDGVEYWTGPSDDIVHLENFVDMKVRDIWNTYAVLPGHVKDEVVILGNHRDAWTFGAADPNSGTAAFHEAIKGLGKLYKAGWRPMRTIVFASWDAEEYGLVGSTEFGEDYAEWIRKHVVAYHNVDVSVSGSQILSNASPSLARLVQDAAARVDDPNAPAGSGKKVQVNAFNPLGSGSDYTVFLQHLGIASTDLGYKRAAKDPIYMYHSNFDSFYWMDTFGDPGFKRHEAAAKIIGLMALDSSMSIFAPLNIGDYADELQKYFGKVQKLALKKLDVQENAPWLRELQRSIHDFRRSAHRLEHHQRHLTHKLVHLAEKMARRHHPHGHGHGHGDGDHPHHGGEGEESQAHRLFKHPHHDHDEKLRRELWKLLGQIRAVNSKLQNVEKGFISPEGLEGRSWYKHLVTAPGRWLGYGATTFPGLTEAITLDNGDGLEKEAARLTKHIHAVARQVIS</sequence>
<feature type="compositionally biased region" description="Basic residues" evidence="2">
    <location>
        <begin position="787"/>
        <end position="796"/>
    </location>
</feature>
<reference evidence="6 7" key="1">
    <citation type="journal article" date="2018" name="Mol. Biol. Evol.">
        <title>Broad Genomic Sampling Reveals a Smut Pathogenic Ancestry of the Fungal Clade Ustilaginomycotina.</title>
        <authorList>
            <person name="Kijpornyongpan T."/>
            <person name="Mondo S.J."/>
            <person name="Barry K."/>
            <person name="Sandor L."/>
            <person name="Lee J."/>
            <person name="Lipzen A."/>
            <person name="Pangilinan J."/>
            <person name="LaButti K."/>
            <person name="Hainaut M."/>
            <person name="Henrissat B."/>
            <person name="Grigoriev I.V."/>
            <person name="Spatafora J.W."/>
            <person name="Aime M.C."/>
        </authorList>
    </citation>
    <scope>NUCLEOTIDE SEQUENCE [LARGE SCALE GENOMIC DNA]</scope>
    <source>
        <strain evidence="6 7">MCA 3645</strain>
    </source>
</reference>
<dbReference type="SUPFAM" id="SSF53187">
    <property type="entry name" value="Zn-dependent exopeptidases"/>
    <property type="match status" value="1"/>
</dbReference>
<feature type="region of interest" description="Disordered" evidence="2">
    <location>
        <begin position="399"/>
        <end position="419"/>
    </location>
</feature>
<dbReference type="AlphaFoldDB" id="A0A317XET7"/>
<feature type="region of interest" description="Disordered" evidence="2">
    <location>
        <begin position="787"/>
        <end position="813"/>
    </location>
</feature>
<dbReference type="InParanoid" id="A0A317XET7"/>
<feature type="domain" description="PA" evidence="3">
    <location>
        <begin position="310"/>
        <end position="386"/>
    </location>
</feature>
<dbReference type="Pfam" id="PF04253">
    <property type="entry name" value="TFR_dimer"/>
    <property type="match status" value="1"/>
</dbReference>
<dbReference type="Gene3D" id="1.20.930.40">
    <property type="entry name" value="Transferrin receptor-like, dimerisation domain"/>
    <property type="match status" value="1"/>
</dbReference>
<dbReference type="InterPro" id="IPR036757">
    <property type="entry name" value="TFR-like_dimer_dom_sf"/>
</dbReference>
<dbReference type="FunFam" id="3.40.630.10:FF:000101">
    <property type="entry name" value="N-acetylated alpha-linked acidic dipeptidase like 1"/>
    <property type="match status" value="1"/>
</dbReference>
<dbReference type="InterPro" id="IPR003137">
    <property type="entry name" value="PA_domain"/>
</dbReference>
<organism evidence="6 7">
    <name type="scientific">Testicularia cyperi</name>
    <dbReference type="NCBI Taxonomy" id="1882483"/>
    <lineage>
        <taxon>Eukaryota</taxon>
        <taxon>Fungi</taxon>
        <taxon>Dikarya</taxon>
        <taxon>Basidiomycota</taxon>
        <taxon>Ustilaginomycotina</taxon>
        <taxon>Ustilaginomycetes</taxon>
        <taxon>Ustilaginales</taxon>
        <taxon>Anthracoideaceae</taxon>
        <taxon>Testicularia</taxon>
    </lineage>
</organism>
<feature type="domain" description="Transferrin receptor-like dimerisation" evidence="4">
    <location>
        <begin position="838"/>
        <end position="916"/>
    </location>
</feature>
<dbReference type="Gene3D" id="3.40.630.10">
    <property type="entry name" value="Zn peptidases"/>
    <property type="match status" value="1"/>
</dbReference>
<keyword evidence="7" id="KW-1185">Reference proteome</keyword>
<feature type="domain" description="Peptidase M28" evidence="5">
    <location>
        <begin position="498"/>
        <end position="681"/>
    </location>
</feature>
<dbReference type="SUPFAM" id="SSF47672">
    <property type="entry name" value="Transferrin receptor-like dimerisation domain"/>
    <property type="match status" value="1"/>
</dbReference>
<evidence type="ECO:0000313" key="7">
    <source>
        <dbReference type="Proteomes" id="UP000246740"/>
    </source>
</evidence>
<gene>
    <name evidence="6" type="ORF">BCV70DRAFT_203380</name>
</gene>
<dbReference type="EMBL" id="KZ819251">
    <property type="protein sequence ID" value="PWY96855.1"/>
    <property type="molecule type" value="Genomic_DNA"/>
</dbReference>
<dbReference type="InterPro" id="IPR007484">
    <property type="entry name" value="Peptidase_M28"/>
</dbReference>
<comment type="similarity">
    <text evidence="1">Belongs to the peptidase M28 family. M28B subfamily.</text>
</comment>
<evidence type="ECO:0000259" key="3">
    <source>
        <dbReference type="Pfam" id="PF02225"/>
    </source>
</evidence>
<evidence type="ECO:0000313" key="6">
    <source>
        <dbReference type="EMBL" id="PWY96855.1"/>
    </source>
</evidence>
<name>A0A317XET7_9BASI</name>
<dbReference type="SUPFAM" id="SSF52025">
    <property type="entry name" value="PA domain"/>
    <property type="match status" value="1"/>
</dbReference>
<dbReference type="FunCoup" id="A0A317XET7">
    <property type="interactions" value="33"/>
</dbReference>
<dbReference type="STRING" id="1882483.A0A317XET7"/>
<protein>
    <submittedName>
        <fullName evidence="6">Zn-dependent exopeptidase</fullName>
    </submittedName>
</protein>
<feature type="compositionally biased region" description="Basic and acidic residues" evidence="2">
    <location>
        <begin position="797"/>
        <end position="813"/>
    </location>
</feature>
<dbReference type="PANTHER" id="PTHR10404:SF46">
    <property type="entry name" value="VACUOLAR PROTEIN SORTING-ASSOCIATED PROTEIN 70"/>
    <property type="match status" value="1"/>
</dbReference>
<evidence type="ECO:0000256" key="2">
    <source>
        <dbReference type="SAM" id="MobiDB-lite"/>
    </source>
</evidence>
<accession>A0A317XET7</accession>
<dbReference type="Pfam" id="PF04389">
    <property type="entry name" value="Peptidase_M28"/>
    <property type="match status" value="1"/>
</dbReference>
<dbReference type="InterPro" id="IPR039373">
    <property type="entry name" value="Peptidase_M28B"/>
</dbReference>
<evidence type="ECO:0000259" key="5">
    <source>
        <dbReference type="Pfam" id="PF04389"/>
    </source>
</evidence>
<dbReference type="CDD" id="cd02121">
    <property type="entry name" value="PA_GCPII_like"/>
    <property type="match status" value="1"/>
</dbReference>
<dbReference type="CDD" id="cd08022">
    <property type="entry name" value="M28_PSMA_like"/>
    <property type="match status" value="1"/>
</dbReference>
<dbReference type="PANTHER" id="PTHR10404">
    <property type="entry name" value="N-ACETYLATED-ALPHA-LINKED ACIDIC DIPEPTIDASE"/>
    <property type="match status" value="1"/>
</dbReference>
<dbReference type="OrthoDB" id="5841748at2759"/>
<evidence type="ECO:0000256" key="1">
    <source>
        <dbReference type="ARBA" id="ARBA00005634"/>
    </source>
</evidence>